<dbReference type="SUPFAM" id="SSF69593">
    <property type="entry name" value="Glycerol-3-phosphate (1)-acyltransferase"/>
    <property type="match status" value="1"/>
</dbReference>
<name>Q0AXA1_SYNWW</name>
<dbReference type="PANTHER" id="PTHR10434:SF11">
    <property type="entry name" value="1-ACYL-SN-GLYCEROL-3-PHOSPHATE ACYLTRANSFERASE"/>
    <property type="match status" value="1"/>
</dbReference>
<dbReference type="GO" id="GO:0003841">
    <property type="term" value="F:1-acylglycerol-3-phosphate O-acyltransferase activity"/>
    <property type="evidence" value="ECO:0007669"/>
    <property type="project" value="TreeGrafter"/>
</dbReference>
<dbReference type="Proteomes" id="UP000001968">
    <property type="component" value="Chromosome"/>
</dbReference>
<evidence type="ECO:0000256" key="1">
    <source>
        <dbReference type="ARBA" id="ARBA00022679"/>
    </source>
</evidence>
<evidence type="ECO:0000259" key="3">
    <source>
        <dbReference type="SMART" id="SM00563"/>
    </source>
</evidence>
<dbReference type="InterPro" id="IPR002123">
    <property type="entry name" value="Plipid/glycerol_acylTrfase"/>
</dbReference>
<evidence type="ECO:0000313" key="5">
    <source>
        <dbReference type="Proteomes" id="UP000001968"/>
    </source>
</evidence>
<keyword evidence="2 4" id="KW-0012">Acyltransferase</keyword>
<dbReference type="PANTHER" id="PTHR10434">
    <property type="entry name" value="1-ACYL-SN-GLYCEROL-3-PHOSPHATE ACYLTRANSFERASE"/>
    <property type="match status" value="1"/>
</dbReference>
<dbReference type="HOGENOM" id="CLU_027938_4_5_9"/>
<dbReference type="eggNOG" id="COG0204">
    <property type="taxonomic scope" value="Bacteria"/>
</dbReference>
<dbReference type="SMART" id="SM00563">
    <property type="entry name" value="PlsC"/>
    <property type="match status" value="1"/>
</dbReference>
<evidence type="ECO:0000313" key="4">
    <source>
        <dbReference type="EMBL" id="ABI68653.1"/>
    </source>
</evidence>
<evidence type="ECO:0000256" key="2">
    <source>
        <dbReference type="ARBA" id="ARBA00023315"/>
    </source>
</evidence>
<dbReference type="STRING" id="335541.Swol_1345"/>
<dbReference type="EMBL" id="CP000448">
    <property type="protein sequence ID" value="ABI68653.1"/>
    <property type="molecule type" value="Genomic_DNA"/>
</dbReference>
<dbReference type="Pfam" id="PF01553">
    <property type="entry name" value="Acyltransferase"/>
    <property type="match status" value="1"/>
</dbReference>
<organism evidence="4 5">
    <name type="scientific">Syntrophomonas wolfei subsp. wolfei (strain DSM 2245B / Goettingen)</name>
    <dbReference type="NCBI Taxonomy" id="335541"/>
    <lineage>
        <taxon>Bacteria</taxon>
        <taxon>Bacillati</taxon>
        <taxon>Bacillota</taxon>
        <taxon>Clostridia</taxon>
        <taxon>Eubacteriales</taxon>
        <taxon>Syntrophomonadaceae</taxon>
        <taxon>Syntrophomonas</taxon>
    </lineage>
</organism>
<sequence>MLYSFLRAILQVLFFLLGLKAEGLHNIAEKGPLILAANHVSYWDPIVVAIAVKRPINFMAKAELFDHHLLGFFVKRLNAFPVRRGLADRNAIKKALLFLEEGKILGIFPEGMRNLKEEDLKAQAGVAMIALKSGAPVVPVACVGTNRILPLGWFRPLKVRVGDPIGLEEYQGQKVNSAVMEKLSSEIMTKINLLLQK</sequence>
<dbReference type="AlphaFoldDB" id="Q0AXA1"/>
<accession>Q0AXA1</accession>
<dbReference type="CDD" id="cd07989">
    <property type="entry name" value="LPLAT_AGPAT-like"/>
    <property type="match status" value="1"/>
</dbReference>
<keyword evidence="5" id="KW-1185">Reference proteome</keyword>
<reference evidence="5" key="1">
    <citation type="journal article" date="2010" name="Environ. Microbiol.">
        <title>The genome of Syntrophomonas wolfei: new insights into syntrophic metabolism and biohydrogen production.</title>
        <authorList>
            <person name="Sieber J.R."/>
            <person name="Sims D.R."/>
            <person name="Han C."/>
            <person name="Kim E."/>
            <person name="Lykidis A."/>
            <person name="Lapidus A.L."/>
            <person name="McDonnald E."/>
            <person name="Rohlin L."/>
            <person name="Culley D.E."/>
            <person name="Gunsalus R."/>
            <person name="McInerney M.J."/>
        </authorList>
    </citation>
    <scope>NUCLEOTIDE SEQUENCE [LARGE SCALE GENOMIC DNA]</scope>
    <source>
        <strain evidence="5">DSM 2245B / Goettingen</strain>
    </source>
</reference>
<dbReference type="OrthoDB" id="9803035at2"/>
<dbReference type="RefSeq" id="WP_011640752.1">
    <property type="nucleotide sequence ID" value="NC_008346.1"/>
</dbReference>
<keyword evidence="1 4" id="KW-0808">Transferase</keyword>
<dbReference type="KEGG" id="swo:Swol_1345"/>
<protein>
    <submittedName>
        <fullName evidence="4">1-acyl-sn-glycerol-3-phosphate acyltransferase</fullName>
    </submittedName>
</protein>
<feature type="domain" description="Phospholipid/glycerol acyltransferase" evidence="3">
    <location>
        <begin position="33"/>
        <end position="145"/>
    </location>
</feature>
<gene>
    <name evidence="4" type="ordered locus">Swol_1345</name>
</gene>
<proteinExistence type="predicted"/>
<dbReference type="GO" id="GO:0006654">
    <property type="term" value="P:phosphatidic acid biosynthetic process"/>
    <property type="evidence" value="ECO:0007669"/>
    <property type="project" value="TreeGrafter"/>
</dbReference>